<dbReference type="AlphaFoldDB" id="A0A5J4TNC1"/>
<dbReference type="EMBL" id="SNRW01028469">
    <property type="protein sequence ID" value="KAA6359382.1"/>
    <property type="molecule type" value="Genomic_DNA"/>
</dbReference>
<protein>
    <submittedName>
        <fullName evidence="1">Uncharacterized protein</fullName>
    </submittedName>
</protein>
<gene>
    <name evidence="1" type="ORF">EZS28_045091</name>
</gene>
<proteinExistence type="predicted"/>
<sequence length="121" mass="13179">MLTIACDVAAAQVRALSLSSFSFFNLMGLGFTDGQAEIDLQTSLRSQSSIASPKSKSNGLKSHLDTLVSRSCALVNLVGDTDECSASVDRSDDESVRELLSMSESFRFLFRLRVSLFELCK</sequence>
<accession>A0A5J4TNC1</accession>
<comment type="caution">
    <text evidence="1">The sequence shown here is derived from an EMBL/GenBank/DDBJ whole genome shotgun (WGS) entry which is preliminary data.</text>
</comment>
<dbReference type="Proteomes" id="UP000324800">
    <property type="component" value="Unassembled WGS sequence"/>
</dbReference>
<evidence type="ECO:0000313" key="2">
    <source>
        <dbReference type="Proteomes" id="UP000324800"/>
    </source>
</evidence>
<name>A0A5J4TNC1_9EUKA</name>
<evidence type="ECO:0000313" key="1">
    <source>
        <dbReference type="EMBL" id="KAA6359382.1"/>
    </source>
</evidence>
<organism evidence="1 2">
    <name type="scientific">Streblomastix strix</name>
    <dbReference type="NCBI Taxonomy" id="222440"/>
    <lineage>
        <taxon>Eukaryota</taxon>
        <taxon>Metamonada</taxon>
        <taxon>Preaxostyla</taxon>
        <taxon>Oxymonadida</taxon>
        <taxon>Streblomastigidae</taxon>
        <taxon>Streblomastix</taxon>
    </lineage>
</organism>
<reference evidence="1 2" key="1">
    <citation type="submission" date="2019-03" db="EMBL/GenBank/DDBJ databases">
        <title>Single cell metagenomics reveals metabolic interactions within the superorganism composed of flagellate Streblomastix strix and complex community of Bacteroidetes bacteria on its surface.</title>
        <authorList>
            <person name="Treitli S.C."/>
            <person name="Kolisko M."/>
            <person name="Husnik F."/>
            <person name="Keeling P."/>
            <person name="Hampl V."/>
        </authorList>
    </citation>
    <scope>NUCLEOTIDE SEQUENCE [LARGE SCALE GENOMIC DNA]</scope>
    <source>
        <strain evidence="1">ST1C</strain>
    </source>
</reference>